<protein>
    <submittedName>
        <fullName evidence="2">Uncharacterized protein</fullName>
    </submittedName>
</protein>
<dbReference type="HOGENOM" id="CLU_1283273_0_0_1"/>
<keyword evidence="3" id="KW-1185">Reference proteome</keyword>
<proteinExistence type="predicted"/>
<dbReference type="OrthoDB" id="10317341at2759"/>
<dbReference type="EMBL" id="KN847323">
    <property type="protein sequence ID" value="KIW50268.1"/>
    <property type="molecule type" value="Genomic_DNA"/>
</dbReference>
<accession>A0A0D2E481</accession>
<dbReference type="GeneID" id="25333780"/>
<evidence type="ECO:0000313" key="2">
    <source>
        <dbReference type="EMBL" id="KIW50268.1"/>
    </source>
</evidence>
<organism evidence="2 3">
    <name type="scientific">Exophiala xenobiotica</name>
    <dbReference type="NCBI Taxonomy" id="348802"/>
    <lineage>
        <taxon>Eukaryota</taxon>
        <taxon>Fungi</taxon>
        <taxon>Dikarya</taxon>
        <taxon>Ascomycota</taxon>
        <taxon>Pezizomycotina</taxon>
        <taxon>Eurotiomycetes</taxon>
        <taxon>Chaetothyriomycetidae</taxon>
        <taxon>Chaetothyriales</taxon>
        <taxon>Herpotrichiellaceae</taxon>
        <taxon>Exophiala</taxon>
    </lineage>
</organism>
<dbReference type="Proteomes" id="UP000054342">
    <property type="component" value="Unassembled WGS sequence"/>
</dbReference>
<reference evidence="2 3" key="1">
    <citation type="submission" date="2015-01" db="EMBL/GenBank/DDBJ databases">
        <title>The Genome Sequence of Exophiala xenobiotica CBS118157.</title>
        <authorList>
            <consortium name="The Broad Institute Genomics Platform"/>
            <person name="Cuomo C."/>
            <person name="de Hoog S."/>
            <person name="Gorbushina A."/>
            <person name="Stielow B."/>
            <person name="Teixiera M."/>
            <person name="Abouelleil A."/>
            <person name="Chapman S.B."/>
            <person name="Priest M."/>
            <person name="Young S.K."/>
            <person name="Wortman J."/>
            <person name="Nusbaum C."/>
            <person name="Birren B."/>
        </authorList>
    </citation>
    <scope>NUCLEOTIDE SEQUENCE [LARGE SCALE GENOMIC DNA]</scope>
    <source>
        <strain evidence="2 3">CBS 118157</strain>
    </source>
</reference>
<dbReference type="RefSeq" id="XP_013310852.1">
    <property type="nucleotide sequence ID" value="XM_013455398.1"/>
</dbReference>
<gene>
    <name evidence="2" type="ORF">PV05_11872</name>
</gene>
<dbReference type="AlphaFoldDB" id="A0A0D2E481"/>
<evidence type="ECO:0000256" key="1">
    <source>
        <dbReference type="SAM" id="Coils"/>
    </source>
</evidence>
<name>A0A0D2E481_9EURO</name>
<feature type="coiled-coil region" evidence="1">
    <location>
        <begin position="122"/>
        <end position="149"/>
    </location>
</feature>
<sequence length="215" mass="25618">MNTPNLRLENPAYDKLVDKPLQDLRESIAYTMDSMQGTAKQALDRYKDTLKDDSIMLDEDVERMLSQAVARCERSLTADMMQMRYTFRRQIDEAIQAFTDDFRHKWYFKIVDGLNSEILDIRTRLEESVEKDRQKIREQELECQRTEETLIIASDFLENRDRRCQILEIALRHRLEEAHVRDPYDDKTGGKKKSGLFRVISHKIKASWLTRRNRK</sequence>
<evidence type="ECO:0000313" key="3">
    <source>
        <dbReference type="Proteomes" id="UP000054342"/>
    </source>
</evidence>
<keyword evidence="1" id="KW-0175">Coiled coil</keyword>